<organism evidence="2 3">
    <name type="scientific">Marmota monax</name>
    <name type="common">Woodchuck</name>
    <dbReference type="NCBI Taxonomy" id="9995"/>
    <lineage>
        <taxon>Eukaryota</taxon>
        <taxon>Metazoa</taxon>
        <taxon>Chordata</taxon>
        <taxon>Craniata</taxon>
        <taxon>Vertebrata</taxon>
        <taxon>Euteleostomi</taxon>
        <taxon>Mammalia</taxon>
        <taxon>Eutheria</taxon>
        <taxon>Euarchontoglires</taxon>
        <taxon>Glires</taxon>
        <taxon>Rodentia</taxon>
        <taxon>Sciuromorpha</taxon>
        <taxon>Sciuridae</taxon>
        <taxon>Xerinae</taxon>
        <taxon>Marmotini</taxon>
        <taxon>Marmota</taxon>
    </lineage>
</organism>
<evidence type="ECO:0000256" key="1">
    <source>
        <dbReference type="SAM" id="MobiDB-lite"/>
    </source>
</evidence>
<feature type="region of interest" description="Disordered" evidence="1">
    <location>
        <begin position="171"/>
        <end position="197"/>
    </location>
</feature>
<name>A0A5E4C6N0_MARMO</name>
<protein>
    <submittedName>
        <fullName evidence="2">Uncharacterized protein</fullName>
    </submittedName>
</protein>
<dbReference type="Proteomes" id="UP000335636">
    <property type="component" value="Unassembled WGS sequence"/>
</dbReference>
<feature type="compositionally biased region" description="Low complexity" evidence="1">
    <location>
        <begin position="171"/>
        <end position="184"/>
    </location>
</feature>
<comment type="caution">
    <text evidence="2">The sequence shown here is derived from an EMBL/GenBank/DDBJ whole genome shotgun (WGS) entry which is preliminary data.</text>
</comment>
<evidence type="ECO:0000313" key="2">
    <source>
        <dbReference type="EMBL" id="VTJ76641.1"/>
    </source>
</evidence>
<evidence type="ECO:0000313" key="3">
    <source>
        <dbReference type="Proteomes" id="UP000335636"/>
    </source>
</evidence>
<proteinExistence type="predicted"/>
<reference evidence="2" key="1">
    <citation type="submission" date="2019-04" db="EMBL/GenBank/DDBJ databases">
        <authorList>
            <person name="Alioto T."/>
            <person name="Alioto T."/>
        </authorList>
    </citation>
    <scope>NUCLEOTIDE SEQUENCE [LARGE SCALE GENOMIC DNA]</scope>
</reference>
<dbReference type="EMBL" id="CABDUW010000910">
    <property type="protein sequence ID" value="VTJ76641.1"/>
    <property type="molecule type" value="Genomic_DNA"/>
</dbReference>
<accession>A0A5E4C6N0</accession>
<keyword evidence="3" id="KW-1185">Reference proteome</keyword>
<gene>
    <name evidence="2" type="ORF">MONAX_5E013861</name>
</gene>
<sequence length="197" mass="20579">MTTLLVMAEEVLAAKDGEGAEEVTESLVVSEVEEEKKGMAIIMEVSPIVVEVGEEVMAEVTFWVVVTGRGRSCVGTTQGPPCCTPGARSRVGCSRGGCGRGEIPCVGGAVWSWGLWGPEAHHLEVCPRTAEDTLSPLPGGAEHPSSLLLPPPHPGALPFPSFFPLSICCPESSSPSSPTPGLTPFQRRRDNSQGCAG</sequence>
<dbReference type="AlphaFoldDB" id="A0A5E4C6N0"/>